<dbReference type="EC" id="3.6.1.7" evidence="2 6"/>
<evidence type="ECO:0000256" key="2">
    <source>
        <dbReference type="ARBA" id="ARBA00012150"/>
    </source>
</evidence>
<dbReference type="PANTHER" id="PTHR10029:SF3">
    <property type="entry name" value="ACYLPHOSPHATASE-RELATED"/>
    <property type="match status" value="1"/>
</dbReference>
<dbReference type="InterPro" id="IPR001792">
    <property type="entry name" value="Acylphosphatase-like_dom"/>
</dbReference>
<accession>A0A1N7IR90</accession>
<organism evidence="9 10">
    <name type="scientific">Kroppenstedtia eburnea</name>
    <dbReference type="NCBI Taxonomy" id="714067"/>
    <lineage>
        <taxon>Bacteria</taxon>
        <taxon>Bacillati</taxon>
        <taxon>Bacillota</taxon>
        <taxon>Bacilli</taxon>
        <taxon>Bacillales</taxon>
        <taxon>Thermoactinomycetaceae</taxon>
        <taxon>Kroppenstedtia</taxon>
    </lineage>
</organism>
<evidence type="ECO:0000313" key="10">
    <source>
        <dbReference type="Proteomes" id="UP000186795"/>
    </source>
</evidence>
<comment type="similarity">
    <text evidence="1 7">Belongs to the acylphosphatase family.</text>
</comment>
<dbReference type="SUPFAM" id="SSF54975">
    <property type="entry name" value="Acylphosphatase/BLUF domain-like"/>
    <property type="match status" value="1"/>
</dbReference>
<evidence type="ECO:0000259" key="8">
    <source>
        <dbReference type="PROSITE" id="PS51160"/>
    </source>
</evidence>
<dbReference type="PROSITE" id="PS00150">
    <property type="entry name" value="ACYLPHOSPHATASE_1"/>
    <property type="match status" value="1"/>
</dbReference>
<name>A0A1N7IR90_9BACL</name>
<proteinExistence type="inferred from homology"/>
<dbReference type="InterPro" id="IPR020456">
    <property type="entry name" value="Acylphosphatase"/>
</dbReference>
<reference evidence="10" key="1">
    <citation type="submission" date="2017-01" db="EMBL/GenBank/DDBJ databases">
        <authorList>
            <person name="Varghese N."/>
            <person name="Submissions S."/>
        </authorList>
    </citation>
    <scope>NUCLEOTIDE SEQUENCE [LARGE SCALE GENOMIC DNA]</scope>
    <source>
        <strain evidence="10">DSM 45196</strain>
    </source>
</reference>
<feature type="active site" evidence="6">
    <location>
        <position position="18"/>
    </location>
</feature>
<sequence length="90" mass="10369">MKRIHLIVHGRVQGVGFRFYTQKAARKLGILGWVKNRSDATVEIDAQGNAKMLEQFLKAVRKGSPASKVDRIQIEQRKPTSFHTFEIRYD</sequence>
<dbReference type="Proteomes" id="UP000186795">
    <property type="component" value="Unassembled WGS sequence"/>
</dbReference>
<dbReference type="InterPro" id="IPR017968">
    <property type="entry name" value="Acylphosphatase_CS"/>
</dbReference>
<evidence type="ECO:0000313" key="9">
    <source>
        <dbReference type="EMBL" id="SIS39603.1"/>
    </source>
</evidence>
<feature type="domain" description="Acylphosphatase-like" evidence="8">
    <location>
        <begin position="3"/>
        <end position="89"/>
    </location>
</feature>
<dbReference type="Pfam" id="PF00708">
    <property type="entry name" value="Acylphosphatase"/>
    <property type="match status" value="1"/>
</dbReference>
<evidence type="ECO:0000256" key="6">
    <source>
        <dbReference type="PROSITE-ProRule" id="PRU00520"/>
    </source>
</evidence>
<dbReference type="Gene3D" id="3.30.70.100">
    <property type="match status" value="1"/>
</dbReference>
<keyword evidence="10" id="KW-1185">Reference proteome</keyword>
<dbReference type="PRINTS" id="PR00112">
    <property type="entry name" value="ACYLPHPHTASE"/>
</dbReference>
<dbReference type="EMBL" id="FTOD01000001">
    <property type="protein sequence ID" value="SIS39603.1"/>
    <property type="molecule type" value="Genomic_DNA"/>
</dbReference>
<dbReference type="GO" id="GO:0003998">
    <property type="term" value="F:acylphosphatase activity"/>
    <property type="evidence" value="ECO:0007669"/>
    <property type="project" value="UniProtKB-EC"/>
</dbReference>
<comment type="catalytic activity">
    <reaction evidence="5 6">
        <text>an acyl phosphate + H2O = a carboxylate + phosphate + H(+)</text>
        <dbReference type="Rhea" id="RHEA:14965"/>
        <dbReference type="ChEBI" id="CHEBI:15377"/>
        <dbReference type="ChEBI" id="CHEBI:15378"/>
        <dbReference type="ChEBI" id="CHEBI:29067"/>
        <dbReference type="ChEBI" id="CHEBI:43474"/>
        <dbReference type="ChEBI" id="CHEBI:59918"/>
        <dbReference type="EC" id="3.6.1.7"/>
    </reaction>
</comment>
<feature type="active site" evidence="6">
    <location>
        <position position="36"/>
    </location>
</feature>
<dbReference type="OrthoDB" id="9808093at2"/>
<dbReference type="PROSITE" id="PS51160">
    <property type="entry name" value="ACYLPHOSPHATASE_3"/>
    <property type="match status" value="1"/>
</dbReference>
<protein>
    <recommendedName>
        <fullName evidence="3 6">acylphosphatase</fullName>
        <ecNumber evidence="2 6">3.6.1.7</ecNumber>
    </recommendedName>
</protein>
<keyword evidence="4 6" id="KW-0378">Hydrolase</keyword>
<evidence type="ECO:0000256" key="4">
    <source>
        <dbReference type="ARBA" id="ARBA00022801"/>
    </source>
</evidence>
<gene>
    <name evidence="9" type="ORF">SAMN05421790_101266</name>
</gene>
<evidence type="ECO:0000256" key="7">
    <source>
        <dbReference type="RuleBase" id="RU004168"/>
    </source>
</evidence>
<evidence type="ECO:0000256" key="5">
    <source>
        <dbReference type="ARBA" id="ARBA00047645"/>
    </source>
</evidence>
<evidence type="ECO:0000256" key="1">
    <source>
        <dbReference type="ARBA" id="ARBA00005614"/>
    </source>
</evidence>
<dbReference type="InterPro" id="IPR036046">
    <property type="entry name" value="Acylphosphatase-like_dom_sf"/>
</dbReference>
<dbReference type="PANTHER" id="PTHR10029">
    <property type="entry name" value="ACYLPHOSPHATASE"/>
    <property type="match status" value="1"/>
</dbReference>
<dbReference type="AlphaFoldDB" id="A0A1N7IR90"/>
<dbReference type="RefSeq" id="WP_040387163.1">
    <property type="nucleotide sequence ID" value="NZ_CP048103.1"/>
</dbReference>
<evidence type="ECO:0000256" key="3">
    <source>
        <dbReference type="ARBA" id="ARBA00015991"/>
    </source>
</evidence>